<evidence type="ECO:0000313" key="2">
    <source>
        <dbReference type="EMBL" id="QHT12556.1"/>
    </source>
</evidence>
<reference evidence="2" key="1">
    <citation type="journal article" date="2020" name="Nature">
        <title>Giant virus diversity and host interactions through global metagenomics.</title>
        <authorList>
            <person name="Schulz F."/>
            <person name="Roux S."/>
            <person name="Paez-Espino D."/>
            <person name="Jungbluth S."/>
            <person name="Walsh D.A."/>
            <person name="Denef V.J."/>
            <person name="McMahon K.D."/>
            <person name="Konstantinidis K.T."/>
            <person name="Eloe-Fadrosh E.A."/>
            <person name="Kyrpides N.C."/>
            <person name="Woyke T."/>
        </authorList>
    </citation>
    <scope>NUCLEOTIDE SEQUENCE</scope>
    <source>
        <strain evidence="2">GVMAG-M-3300023174-130</strain>
    </source>
</reference>
<name>A0A6C0D690_9ZZZZ</name>
<feature type="compositionally biased region" description="Polar residues" evidence="1">
    <location>
        <begin position="233"/>
        <end position="242"/>
    </location>
</feature>
<sequence length="242" mass="25768">MPNGNFWVGAGGFNYKRSSGAGARRNFALGVITGIPANVDNKYVPGAGVGASSIANRRARLIRSTSCTGRYPCNRSFARLGLQHNGNANNYAVNWYLNDRLSSPTCLPFTYTLSNIATFDSTHNVWMLKQNLSISICQTLIIPLDNNLVIPNGLTITNNGTITNNEFLIVLGRVINTGTINNNANGYIGNRSVGFIINQGGMINNNGEIQNDGTINNSGGTINNSGGTITGNQPNPTGTIIN</sequence>
<feature type="compositionally biased region" description="Low complexity" evidence="1">
    <location>
        <begin position="216"/>
        <end position="232"/>
    </location>
</feature>
<dbReference type="EMBL" id="MN739548">
    <property type="protein sequence ID" value="QHT12556.1"/>
    <property type="molecule type" value="Genomic_DNA"/>
</dbReference>
<proteinExistence type="predicted"/>
<feature type="region of interest" description="Disordered" evidence="1">
    <location>
        <begin position="216"/>
        <end position="242"/>
    </location>
</feature>
<evidence type="ECO:0000256" key="1">
    <source>
        <dbReference type="SAM" id="MobiDB-lite"/>
    </source>
</evidence>
<dbReference type="AlphaFoldDB" id="A0A6C0D690"/>
<protein>
    <submittedName>
        <fullName evidence="2">Uncharacterized protein</fullName>
    </submittedName>
</protein>
<accession>A0A6C0D690</accession>
<organism evidence="2">
    <name type="scientific">viral metagenome</name>
    <dbReference type="NCBI Taxonomy" id="1070528"/>
    <lineage>
        <taxon>unclassified sequences</taxon>
        <taxon>metagenomes</taxon>
        <taxon>organismal metagenomes</taxon>
    </lineage>
</organism>